<feature type="domain" description="OmpR/PhoB-type" evidence="3">
    <location>
        <begin position="69"/>
        <end position="167"/>
    </location>
</feature>
<dbReference type="SMART" id="SM00862">
    <property type="entry name" value="Trans_reg_C"/>
    <property type="match status" value="1"/>
</dbReference>
<dbReference type="InterPro" id="IPR001867">
    <property type="entry name" value="OmpR/PhoB-type_DNA-bd"/>
</dbReference>
<dbReference type="STRING" id="419479.SAMN04488563_0541"/>
<reference evidence="5" key="1">
    <citation type="submission" date="2016-10" db="EMBL/GenBank/DDBJ databases">
        <authorList>
            <person name="Varghese N."/>
            <person name="Submissions S."/>
        </authorList>
    </citation>
    <scope>NUCLEOTIDE SEQUENCE [LARGE SCALE GENOMIC DNA]</scope>
    <source>
        <strain evidence="5">DSM 45079</strain>
    </source>
</reference>
<dbReference type="Proteomes" id="UP000182977">
    <property type="component" value="Chromosome I"/>
</dbReference>
<dbReference type="Pfam" id="PF00486">
    <property type="entry name" value="Trans_reg_C"/>
    <property type="match status" value="1"/>
</dbReference>
<evidence type="ECO:0000313" key="4">
    <source>
        <dbReference type="EMBL" id="SDU19911.1"/>
    </source>
</evidence>
<dbReference type="OrthoDB" id="3691954at2"/>
<dbReference type="AlphaFoldDB" id="A0A1H2GKD8"/>
<dbReference type="InterPro" id="IPR016032">
    <property type="entry name" value="Sig_transdc_resp-reg_C-effctor"/>
</dbReference>
<dbReference type="Gene3D" id="1.10.10.10">
    <property type="entry name" value="Winged helix-like DNA-binding domain superfamily/Winged helix DNA-binding domain"/>
    <property type="match status" value="1"/>
</dbReference>
<name>A0A1H2GKD8_9ACTN</name>
<evidence type="ECO:0000313" key="5">
    <source>
        <dbReference type="Proteomes" id="UP000182977"/>
    </source>
</evidence>
<keyword evidence="1 2" id="KW-0238">DNA-binding</keyword>
<dbReference type="GO" id="GO:0006355">
    <property type="term" value="P:regulation of DNA-templated transcription"/>
    <property type="evidence" value="ECO:0007669"/>
    <property type="project" value="InterPro"/>
</dbReference>
<gene>
    <name evidence="4" type="ORF">SAMN04488563_0541</name>
</gene>
<proteinExistence type="predicted"/>
<organism evidence="4 5">
    <name type="scientific">Jiangella alkaliphila</name>
    <dbReference type="NCBI Taxonomy" id="419479"/>
    <lineage>
        <taxon>Bacteria</taxon>
        <taxon>Bacillati</taxon>
        <taxon>Actinomycetota</taxon>
        <taxon>Actinomycetes</taxon>
        <taxon>Jiangellales</taxon>
        <taxon>Jiangellaceae</taxon>
        <taxon>Jiangella</taxon>
    </lineage>
</organism>
<dbReference type="RefSeq" id="WP_052762040.1">
    <property type="nucleotide sequence ID" value="NZ_KQ061219.1"/>
</dbReference>
<dbReference type="SUPFAM" id="SSF46894">
    <property type="entry name" value="C-terminal effector domain of the bipartite response regulators"/>
    <property type="match status" value="1"/>
</dbReference>
<dbReference type="InterPro" id="IPR036388">
    <property type="entry name" value="WH-like_DNA-bd_sf"/>
</dbReference>
<dbReference type="PROSITE" id="PS51755">
    <property type="entry name" value="OMPR_PHOB"/>
    <property type="match status" value="1"/>
</dbReference>
<dbReference type="GO" id="GO:0003677">
    <property type="term" value="F:DNA binding"/>
    <property type="evidence" value="ECO:0007669"/>
    <property type="project" value="UniProtKB-UniRule"/>
</dbReference>
<evidence type="ECO:0000256" key="1">
    <source>
        <dbReference type="ARBA" id="ARBA00023125"/>
    </source>
</evidence>
<protein>
    <submittedName>
        <fullName evidence="4">Transcriptional regulatory protein, C terminal</fullName>
    </submittedName>
</protein>
<keyword evidence="5" id="KW-1185">Reference proteome</keyword>
<evidence type="ECO:0000256" key="2">
    <source>
        <dbReference type="PROSITE-ProRule" id="PRU01091"/>
    </source>
</evidence>
<sequence length="169" mass="18574">MVSAAPYIEAITPFVICVGTTLEDSTAIAQAIDRRAIVMIAPDTEAARRLLVGEDGVPDSPAGVEDLETRVIERGCLRVDLVSRLVTWGDVDIALSAREFDLLATLAAEVGRVWTFEELMSRIWKTRYLGDADPVVSAVKRLRRRLALVVEELRVVSVRGVGFRLVVPD</sequence>
<dbReference type="GO" id="GO:0000160">
    <property type="term" value="P:phosphorelay signal transduction system"/>
    <property type="evidence" value="ECO:0007669"/>
    <property type="project" value="InterPro"/>
</dbReference>
<accession>A0A1H2GKD8</accession>
<feature type="DNA-binding region" description="OmpR/PhoB-type" evidence="2">
    <location>
        <begin position="69"/>
        <end position="167"/>
    </location>
</feature>
<evidence type="ECO:0000259" key="3">
    <source>
        <dbReference type="PROSITE" id="PS51755"/>
    </source>
</evidence>
<dbReference type="CDD" id="cd00383">
    <property type="entry name" value="trans_reg_C"/>
    <property type="match status" value="1"/>
</dbReference>
<dbReference type="EMBL" id="LT629791">
    <property type="protein sequence ID" value="SDU19911.1"/>
    <property type="molecule type" value="Genomic_DNA"/>
</dbReference>